<proteinExistence type="predicted"/>
<dbReference type="InterPro" id="IPR043168">
    <property type="entry name" value="DegV_C"/>
</dbReference>
<sequence>MKWTIITDSSCDLFETKHQSADIQFASVPFTLQIGKRVFRDDDQLNQSALLKLINAGTWGKTSCPTPEDWLTQFRKPGNIIAMTISSHLSGSMNSAMVAKRMMLEEEPDKKIAIIDSKSAGPELALGVEQMEIWIQRRLSFDDIVAKTEQFIREAHTLFMLKSFNHLIENGRLGKIKVLLAHTFKVLGIGYRNRDGEIKIKDKTRGAKRAIIRLIQLMKTDGFNGGKVCISHCENSKFVQLLKQSILKHWQNTEILVLPTRGLCSYYAEQGGVIVSYH</sequence>
<dbReference type="Pfam" id="PF02645">
    <property type="entry name" value="DegV"/>
    <property type="match status" value="1"/>
</dbReference>
<dbReference type="SUPFAM" id="SSF82549">
    <property type="entry name" value="DAK1/DegV-like"/>
    <property type="match status" value="1"/>
</dbReference>
<keyword evidence="4" id="KW-1185">Reference proteome</keyword>
<evidence type="ECO:0000256" key="2">
    <source>
        <dbReference type="ARBA" id="ARBA00023121"/>
    </source>
</evidence>
<dbReference type="Gene3D" id="3.40.50.10440">
    <property type="entry name" value="Dihydroxyacetone kinase, domain 1"/>
    <property type="match status" value="1"/>
</dbReference>
<reference evidence="3 4" key="1">
    <citation type="submission" date="2024-09" db="EMBL/GenBank/DDBJ databases">
        <authorList>
            <person name="Sun Q."/>
            <person name="Mori K."/>
        </authorList>
    </citation>
    <scope>NUCLEOTIDE SEQUENCE [LARGE SCALE GENOMIC DNA]</scope>
    <source>
        <strain evidence="3 4">TBRC 4576</strain>
    </source>
</reference>
<dbReference type="EMBL" id="JBHLZY010000020">
    <property type="protein sequence ID" value="MFB9769934.1"/>
    <property type="molecule type" value="Genomic_DNA"/>
</dbReference>
<gene>
    <name evidence="3" type="ORF">ACFFLI_08690</name>
</gene>
<dbReference type="Gene3D" id="3.30.1180.10">
    <property type="match status" value="1"/>
</dbReference>
<dbReference type="InterPro" id="IPR003797">
    <property type="entry name" value="DegV"/>
</dbReference>
<dbReference type="PANTHER" id="PTHR33434:SF2">
    <property type="entry name" value="FATTY ACID-BINDING PROTEIN TM_1468"/>
    <property type="match status" value="1"/>
</dbReference>
<organism evidence="3 4">
    <name type="scientific">Lactiplantibacillus modestisalitolerans</name>
    <dbReference type="NCBI Taxonomy" id="1457219"/>
    <lineage>
        <taxon>Bacteria</taxon>
        <taxon>Bacillati</taxon>
        <taxon>Bacillota</taxon>
        <taxon>Bacilli</taxon>
        <taxon>Lactobacillales</taxon>
        <taxon>Lactobacillaceae</taxon>
        <taxon>Lactiplantibacillus</taxon>
    </lineage>
</organism>
<dbReference type="Gene3D" id="2.20.28.50">
    <property type="entry name" value="degv family protein"/>
    <property type="match status" value="1"/>
</dbReference>
<evidence type="ECO:0000313" key="3">
    <source>
        <dbReference type="EMBL" id="MFB9769934.1"/>
    </source>
</evidence>
<protein>
    <submittedName>
        <fullName evidence="3">DegV family protein</fullName>
    </submittedName>
</protein>
<evidence type="ECO:0000256" key="1">
    <source>
        <dbReference type="ARBA" id="ARBA00003238"/>
    </source>
</evidence>
<dbReference type="NCBIfam" id="TIGR00762">
    <property type="entry name" value="DegV"/>
    <property type="match status" value="1"/>
</dbReference>
<keyword evidence="2" id="KW-0446">Lipid-binding</keyword>
<dbReference type="Proteomes" id="UP001589691">
    <property type="component" value="Unassembled WGS sequence"/>
</dbReference>
<accession>A0ABV5WUW9</accession>
<name>A0ABV5WUW9_9LACO</name>
<dbReference type="InterPro" id="IPR050270">
    <property type="entry name" value="DegV_domain_contain"/>
</dbReference>
<dbReference type="RefSeq" id="WP_137641641.1">
    <property type="nucleotide sequence ID" value="NZ_BJEA01000001.1"/>
</dbReference>
<comment type="function">
    <text evidence="1">May bind long-chain fatty acids, such as palmitate, and may play a role in lipid transport or fatty acid metabolism.</text>
</comment>
<evidence type="ECO:0000313" key="4">
    <source>
        <dbReference type="Proteomes" id="UP001589691"/>
    </source>
</evidence>
<comment type="caution">
    <text evidence="3">The sequence shown here is derived from an EMBL/GenBank/DDBJ whole genome shotgun (WGS) entry which is preliminary data.</text>
</comment>
<dbReference type="PROSITE" id="PS51482">
    <property type="entry name" value="DEGV"/>
    <property type="match status" value="1"/>
</dbReference>
<dbReference type="PANTHER" id="PTHR33434">
    <property type="entry name" value="DEGV DOMAIN-CONTAINING PROTEIN DR_1986-RELATED"/>
    <property type="match status" value="1"/>
</dbReference>